<feature type="transmembrane region" description="Helical" evidence="1">
    <location>
        <begin position="76"/>
        <end position="95"/>
    </location>
</feature>
<evidence type="ECO:0000256" key="1">
    <source>
        <dbReference type="SAM" id="Phobius"/>
    </source>
</evidence>
<feature type="transmembrane region" description="Helical" evidence="1">
    <location>
        <begin position="12"/>
        <end position="32"/>
    </location>
</feature>
<keyword evidence="3" id="KW-1185">Reference proteome</keyword>
<evidence type="ECO:0000313" key="2">
    <source>
        <dbReference type="EMBL" id="MFB2717940.1"/>
    </source>
</evidence>
<comment type="caution">
    <text evidence="2">The sequence shown here is derived from an EMBL/GenBank/DDBJ whole genome shotgun (WGS) entry which is preliminary data.</text>
</comment>
<name>A0ABV4WCM2_9GAMM</name>
<dbReference type="RefSeq" id="WP_374816285.1">
    <property type="nucleotide sequence ID" value="NZ_JBHFLD010000074.1"/>
</dbReference>
<feature type="transmembrane region" description="Helical" evidence="1">
    <location>
        <begin position="44"/>
        <end position="64"/>
    </location>
</feature>
<accession>A0ABV4WCM2</accession>
<protein>
    <submittedName>
        <fullName evidence="2">Uncharacterized protein</fullName>
    </submittedName>
</protein>
<dbReference type="Proteomes" id="UP001576762">
    <property type="component" value="Unassembled WGS sequence"/>
</dbReference>
<sequence length="101" mass="11229">MPIVGESTSNQIGVFVGSALILVVVWFFYGWLKVFSKRSQLIVGLLWCSLTLCFEISLGFALGYSWDQVLVGYNPFQGGLMLFGMVLLLFSLVIVSKLRAK</sequence>
<gene>
    <name evidence="2" type="ORF">ACE05E_20950</name>
</gene>
<keyword evidence="1" id="KW-0812">Transmembrane</keyword>
<proteinExistence type="predicted"/>
<evidence type="ECO:0000313" key="3">
    <source>
        <dbReference type="Proteomes" id="UP001576762"/>
    </source>
</evidence>
<keyword evidence="1" id="KW-0472">Membrane</keyword>
<dbReference type="EMBL" id="JBHFLD010000074">
    <property type="protein sequence ID" value="MFB2717940.1"/>
    <property type="molecule type" value="Genomic_DNA"/>
</dbReference>
<organism evidence="2 3">
    <name type="scientific">Marinobacter shengliensis</name>
    <dbReference type="NCBI Taxonomy" id="1389223"/>
    <lineage>
        <taxon>Bacteria</taxon>
        <taxon>Pseudomonadati</taxon>
        <taxon>Pseudomonadota</taxon>
        <taxon>Gammaproteobacteria</taxon>
        <taxon>Pseudomonadales</taxon>
        <taxon>Marinobacteraceae</taxon>
        <taxon>Marinobacter</taxon>
    </lineage>
</organism>
<reference evidence="2 3" key="1">
    <citation type="submission" date="2024-09" db="EMBL/GenBank/DDBJ databases">
        <title>Draft genome sequences of 6 high pH adapted Marinobacter shengliensis sp. isolated from Mariana forearc serpentinite mud volcanoes.</title>
        <authorList>
            <person name="Elkassas S."/>
            <person name="Serres M."/>
            <person name="Michael N."/>
            <person name="Amina P."/>
            <person name="Teodora Z."/>
            <person name="Julie H."/>
        </authorList>
    </citation>
    <scope>NUCLEOTIDE SEQUENCE [LARGE SCALE GENOMIC DNA]</scope>
    <source>
        <strain evidence="2 3">EB4</strain>
    </source>
</reference>
<keyword evidence="1" id="KW-1133">Transmembrane helix</keyword>